<keyword evidence="2 10" id="KW-0645">Protease</keyword>
<keyword evidence="5 10" id="KW-0378">Hydrolase</keyword>
<dbReference type="RefSeq" id="WP_009571175.1">
    <property type="nucleotide sequence ID" value="NZ_AMRK01000003.1"/>
</dbReference>
<dbReference type="Proteomes" id="UP000006762">
    <property type="component" value="Unassembled WGS sequence"/>
</dbReference>
<evidence type="ECO:0000256" key="7">
    <source>
        <dbReference type="ARBA" id="ARBA00022989"/>
    </source>
</evidence>
<comment type="similarity">
    <text evidence="10">Belongs to the peptidase M48 family.</text>
</comment>
<keyword evidence="6 10" id="KW-0862">Zinc</keyword>
<dbReference type="InterPro" id="IPR001915">
    <property type="entry name" value="Peptidase_M48"/>
</dbReference>
<keyword evidence="1" id="KW-1003">Cell membrane</keyword>
<evidence type="ECO:0000313" key="13">
    <source>
        <dbReference type="EMBL" id="EKE72541.1"/>
    </source>
</evidence>
<evidence type="ECO:0000256" key="6">
    <source>
        <dbReference type="ARBA" id="ARBA00022833"/>
    </source>
</evidence>
<dbReference type="InterPro" id="IPR050083">
    <property type="entry name" value="HtpX_protease"/>
</dbReference>
<protein>
    <submittedName>
        <fullName evidence="13">Peptidase M48 Ste24p</fullName>
    </submittedName>
</protein>
<keyword evidence="8 10" id="KW-0482">Metalloprotease</keyword>
<feature type="domain" description="Peptidase M48" evidence="12">
    <location>
        <begin position="123"/>
        <end position="339"/>
    </location>
</feature>
<evidence type="ECO:0000256" key="1">
    <source>
        <dbReference type="ARBA" id="ARBA00022475"/>
    </source>
</evidence>
<accession>K2IQN6</accession>
<proteinExistence type="inferred from homology"/>
<evidence type="ECO:0000256" key="5">
    <source>
        <dbReference type="ARBA" id="ARBA00022801"/>
    </source>
</evidence>
<dbReference type="AlphaFoldDB" id="K2IQN6"/>
<dbReference type="CDD" id="cd07328">
    <property type="entry name" value="M48_Ste24p_like"/>
    <property type="match status" value="1"/>
</dbReference>
<reference evidence="13 14" key="1">
    <citation type="submission" date="2012-09" db="EMBL/GenBank/DDBJ databases">
        <title>Celeribacter baekdonensis B30 Genome Sequencing.</title>
        <authorList>
            <person name="Wang W."/>
        </authorList>
    </citation>
    <scope>NUCLEOTIDE SEQUENCE [LARGE SCALE GENOMIC DNA]</scope>
    <source>
        <strain evidence="13 14">B30</strain>
    </source>
</reference>
<dbReference type="eggNOG" id="COG0501">
    <property type="taxonomic scope" value="Bacteria"/>
</dbReference>
<organism evidence="13 14">
    <name type="scientific">Celeribacter baekdonensis B30</name>
    <dbReference type="NCBI Taxonomy" id="1208323"/>
    <lineage>
        <taxon>Bacteria</taxon>
        <taxon>Pseudomonadati</taxon>
        <taxon>Pseudomonadota</taxon>
        <taxon>Alphaproteobacteria</taxon>
        <taxon>Rhodobacterales</taxon>
        <taxon>Roseobacteraceae</taxon>
        <taxon>Celeribacter</taxon>
    </lineage>
</organism>
<evidence type="ECO:0000256" key="8">
    <source>
        <dbReference type="ARBA" id="ARBA00023049"/>
    </source>
</evidence>
<evidence type="ECO:0000256" key="3">
    <source>
        <dbReference type="ARBA" id="ARBA00022692"/>
    </source>
</evidence>
<evidence type="ECO:0000256" key="11">
    <source>
        <dbReference type="SAM" id="Phobius"/>
    </source>
</evidence>
<dbReference type="GO" id="GO:0006508">
    <property type="term" value="P:proteolysis"/>
    <property type="evidence" value="ECO:0007669"/>
    <property type="project" value="UniProtKB-KW"/>
</dbReference>
<keyword evidence="7 11" id="KW-1133">Transmembrane helix</keyword>
<sequence>MTYRDQLNHRFGQAIRDAVLKDVSQDRDVGRVMDTSPLRWTVTLLSLLIVSTPFCVAALGLVLIVVRHESVVAIGAGVLFVAVGYYLRTPKHKNTKATLRRPDAPKVFGVLDDICAQMNAPRIDGVHVLAEVNAYMAEYSKTERILGLGAPLWLALEPAERVALLAHEIGHLINHDPARGRLSYAALGTLARWQDLSHPPMLIDGATNSRFYFEDRGLIDQVFGFLCGTAIAALSRGFETLMFADSQRAEYLADLAAASVAGTAAKTELLRKLILSPLAEDARTQTYFDGSKHIAVFDKMARAIAAPTSEKANALNAEAMMLLHRIDSTHPPTRYRLDVVAAAGHPAPALDAAQMDWAGMDQELSAFFQRMERALLSEIIVQ</sequence>
<feature type="transmembrane region" description="Helical" evidence="11">
    <location>
        <begin position="40"/>
        <end position="64"/>
    </location>
</feature>
<dbReference type="PANTHER" id="PTHR43221:SF2">
    <property type="entry name" value="PROTEASE HTPX HOMOLOG"/>
    <property type="match status" value="1"/>
</dbReference>
<evidence type="ECO:0000256" key="4">
    <source>
        <dbReference type="ARBA" id="ARBA00022723"/>
    </source>
</evidence>
<name>K2IQN6_9RHOB</name>
<evidence type="ECO:0000313" key="14">
    <source>
        <dbReference type="Proteomes" id="UP000006762"/>
    </source>
</evidence>
<keyword evidence="3 11" id="KW-0812">Transmembrane</keyword>
<evidence type="ECO:0000256" key="2">
    <source>
        <dbReference type="ARBA" id="ARBA00022670"/>
    </source>
</evidence>
<keyword evidence="14" id="KW-1185">Reference proteome</keyword>
<dbReference type="GO" id="GO:0046872">
    <property type="term" value="F:metal ion binding"/>
    <property type="evidence" value="ECO:0007669"/>
    <property type="project" value="UniProtKB-KW"/>
</dbReference>
<dbReference type="Pfam" id="PF01435">
    <property type="entry name" value="Peptidase_M48"/>
    <property type="match status" value="1"/>
</dbReference>
<dbReference type="Gene3D" id="3.30.2010.10">
    <property type="entry name" value="Metalloproteases ('zincins'), catalytic domain"/>
    <property type="match status" value="1"/>
</dbReference>
<dbReference type="PANTHER" id="PTHR43221">
    <property type="entry name" value="PROTEASE HTPX"/>
    <property type="match status" value="1"/>
</dbReference>
<comment type="cofactor">
    <cofactor evidence="10">
        <name>Zn(2+)</name>
        <dbReference type="ChEBI" id="CHEBI:29105"/>
    </cofactor>
    <text evidence="10">Binds 1 zinc ion per subunit.</text>
</comment>
<keyword evidence="4" id="KW-0479">Metal-binding</keyword>
<evidence type="ECO:0000256" key="10">
    <source>
        <dbReference type="RuleBase" id="RU003983"/>
    </source>
</evidence>
<evidence type="ECO:0000259" key="12">
    <source>
        <dbReference type="Pfam" id="PF01435"/>
    </source>
</evidence>
<dbReference type="PATRIC" id="fig|1208323.3.peg.1271"/>
<gene>
    <name evidence="13" type="ORF">B30_06156</name>
</gene>
<evidence type="ECO:0000256" key="9">
    <source>
        <dbReference type="ARBA" id="ARBA00023136"/>
    </source>
</evidence>
<feature type="transmembrane region" description="Helical" evidence="11">
    <location>
        <begin position="70"/>
        <end position="87"/>
    </location>
</feature>
<comment type="caution">
    <text evidence="13">The sequence shown here is derived from an EMBL/GenBank/DDBJ whole genome shotgun (WGS) entry which is preliminary data.</text>
</comment>
<dbReference type="EMBL" id="AMRK01000003">
    <property type="protein sequence ID" value="EKE72541.1"/>
    <property type="molecule type" value="Genomic_DNA"/>
</dbReference>
<dbReference type="GO" id="GO:0004222">
    <property type="term" value="F:metalloendopeptidase activity"/>
    <property type="evidence" value="ECO:0007669"/>
    <property type="project" value="InterPro"/>
</dbReference>
<keyword evidence="9 11" id="KW-0472">Membrane</keyword>
<dbReference type="OrthoDB" id="7870694at2"/>
<dbReference type="STRING" id="1208323.B30_06156"/>